<evidence type="ECO:0000256" key="3">
    <source>
        <dbReference type="SAM" id="MobiDB-lite"/>
    </source>
</evidence>
<dbReference type="PANTHER" id="PTHR38340:SF1">
    <property type="entry name" value="S-LAYER PROTEIN"/>
    <property type="match status" value="1"/>
</dbReference>
<name>A0A0P1G9A9_9RHOB</name>
<dbReference type="InterPro" id="IPR050557">
    <property type="entry name" value="RTX_toxin/Mannuronan_C5-epim"/>
</dbReference>
<evidence type="ECO:0000313" key="4">
    <source>
        <dbReference type="EMBL" id="CUH78149.1"/>
    </source>
</evidence>
<keyword evidence="2" id="KW-0964">Secreted</keyword>
<dbReference type="Proteomes" id="UP000054935">
    <property type="component" value="Unassembled WGS sequence"/>
</dbReference>
<evidence type="ECO:0000313" key="5">
    <source>
        <dbReference type="Proteomes" id="UP000054935"/>
    </source>
</evidence>
<dbReference type="EMBL" id="CYSE01000003">
    <property type="protein sequence ID" value="CUH78149.1"/>
    <property type="molecule type" value="Genomic_DNA"/>
</dbReference>
<evidence type="ECO:0000256" key="1">
    <source>
        <dbReference type="ARBA" id="ARBA00004613"/>
    </source>
</evidence>
<organism evidence="4 5">
    <name type="scientific">Tropicibacter naphthalenivorans</name>
    <dbReference type="NCBI Taxonomy" id="441103"/>
    <lineage>
        <taxon>Bacteria</taxon>
        <taxon>Pseudomonadati</taxon>
        <taxon>Pseudomonadota</taxon>
        <taxon>Alphaproteobacteria</taxon>
        <taxon>Rhodobacterales</taxon>
        <taxon>Roseobacteraceae</taxon>
        <taxon>Tropicibacter</taxon>
    </lineage>
</organism>
<keyword evidence="5" id="KW-1185">Reference proteome</keyword>
<comment type="subcellular location">
    <subcellularLocation>
        <location evidence="1">Secreted</location>
    </subcellularLocation>
</comment>
<dbReference type="OrthoDB" id="733404at2"/>
<dbReference type="SUPFAM" id="SSF51120">
    <property type="entry name" value="beta-Roll"/>
    <property type="match status" value="2"/>
</dbReference>
<dbReference type="GO" id="GO:0005576">
    <property type="term" value="C:extracellular region"/>
    <property type="evidence" value="ECO:0007669"/>
    <property type="project" value="UniProtKB-SubCell"/>
</dbReference>
<gene>
    <name evidence="4" type="primary">cya_13</name>
    <name evidence="4" type="ORF">TRN7648_01819</name>
</gene>
<reference evidence="4 5" key="1">
    <citation type="submission" date="2015-09" db="EMBL/GenBank/DDBJ databases">
        <authorList>
            <consortium name="Swine Surveillance"/>
        </authorList>
    </citation>
    <scope>NUCLEOTIDE SEQUENCE [LARGE SCALE GENOMIC DNA]</scope>
    <source>
        <strain evidence="4 5">CECT 7648</strain>
    </source>
</reference>
<dbReference type="Gene3D" id="2.150.10.10">
    <property type="entry name" value="Serralysin-like metalloprotease, C-terminal"/>
    <property type="match status" value="3"/>
</dbReference>
<proteinExistence type="predicted"/>
<dbReference type="STRING" id="441103.TRN7648_01819"/>
<dbReference type="GO" id="GO:0005509">
    <property type="term" value="F:calcium ion binding"/>
    <property type="evidence" value="ECO:0007669"/>
    <property type="project" value="InterPro"/>
</dbReference>
<dbReference type="RefSeq" id="WP_058247334.1">
    <property type="nucleotide sequence ID" value="NZ_CYSE01000003.1"/>
</dbReference>
<protein>
    <submittedName>
        <fullName evidence="4">Cyclolysin</fullName>
    </submittedName>
</protein>
<dbReference type="Pfam" id="PF00353">
    <property type="entry name" value="HemolysinCabind"/>
    <property type="match status" value="6"/>
</dbReference>
<evidence type="ECO:0000256" key="2">
    <source>
        <dbReference type="ARBA" id="ARBA00022525"/>
    </source>
</evidence>
<dbReference type="PRINTS" id="PR00313">
    <property type="entry name" value="CABNDNGRPT"/>
</dbReference>
<accession>A0A0P1G9A9</accession>
<dbReference type="InterPro" id="IPR018511">
    <property type="entry name" value="Hemolysin-typ_Ca-bd_CS"/>
</dbReference>
<feature type="region of interest" description="Disordered" evidence="3">
    <location>
        <begin position="195"/>
        <end position="214"/>
    </location>
</feature>
<sequence length="524" mass="53473">MTTHILQGFYYNFDAADVAEEFSSATLELILNDSVTSISYTYDNTPDPAYPTTTLIDGLGTDVYGFSVNGGEMFSPDNDSYFVELSWDDAGGNPQTTTMLLMDLVAPDLGEFAFYIAGTPLPAMTTLAEFEAFNDNQITGLSDVPSGTTYAAGETIPLAAIGFTSSTENDTIQGSAENDSIDAGDGQDLVSGEEGNDTLLGGDSQDTLDGGIGNDSLLGELGNDVLSGGAGRDTLDGGASADDLSGGAGTDFLIGGYGDDTLDGGDDIDFADYTGFGGTITVSLATTAAQATGASGTDVLSNIENLIGGDYNDRFTGSTGDNLLDMGAGSDRAFGLGGDDTLFGGLGNDNLQGGSGEDSLDGGAGIDVLLGGAGNDYLNGDEGNDQLRGGDGMDILIGGIGRDVLIGGDYVALGFPGDGATDVFVFTDVSESSPGGATRDIIRDFEDGIDLINLALIDADMNTGDEDAFTFIGTSRFSGTAGELRYFNTGASTVVRGDVDGDGTADLDIFLNGVIALDASDFML</sequence>
<dbReference type="InterPro" id="IPR001343">
    <property type="entry name" value="Hemolysn_Ca-bd"/>
</dbReference>
<dbReference type="AlphaFoldDB" id="A0A0P1G9A9"/>
<dbReference type="PROSITE" id="PS00330">
    <property type="entry name" value="HEMOLYSIN_CALCIUM"/>
    <property type="match status" value="6"/>
</dbReference>
<dbReference type="InterPro" id="IPR011049">
    <property type="entry name" value="Serralysin-like_metalloprot_C"/>
</dbReference>
<dbReference type="PANTHER" id="PTHR38340">
    <property type="entry name" value="S-LAYER PROTEIN"/>
    <property type="match status" value="1"/>
</dbReference>